<dbReference type="Proteomes" id="UP001317532">
    <property type="component" value="Chromosome"/>
</dbReference>
<dbReference type="KEGG" id="vab:WPS_15230"/>
<keyword evidence="1" id="KW-0732">Signal</keyword>
<organism evidence="2 3">
    <name type="scientific">Vulcanimicrobium alpinum</name>
    <dbReference type="NCBI Taxonomy" id="3016050"/>
    <lineage>
        <taxon>Bacteria</taxon>
        <taxon>Bacillati</taxon>
        <taxon>Vulcanimicrobiota</taxon>
        <taxon>Vulcanimicrobiia</taxon>
        <taxon>Vulcanimicrobiales</taxon>
        <taxon>Vulcanimicrobiaceae</taxon>
        <taxon>Vulcanimicrobium</taxon>
    </lineage>
</organism>
<protein>
    <recommendedName>
        <fullName evidence="4">Outer membrane lipoprotein-sorting protein</fullName>
    </recommendedName>
</protein>
<evidence type="ECO:0008006" key="4">
    <source>
        <dbReference type="Google" id="ProtNLM"/>
    </source>
</evidence>
<evidence type="ECO:0000256" key="1">
    <source>
        <dbReference type="SAM" id="SignalP"/>
    </source>
</evidence>
<accession>A0AAN1XXV1</accession>
<reference evidence="2 3" key="1">
    <citation type="journal article" date="2022" name="ISME Commun">
        <title>Vulcanimicrobium alpinus gen. nov. sp. nov., the first cultivated representative of the candidate phylum 'Eremiobacterota', is a metabolically versatile aerobic anoxygenic phototroph.</title>
        <authorList>
            <person name="Yabe S."/>
            <person name="Muto K."/>
            <person name="Abe K."/>
            <person name="Yokota A."/>
            <person name="Staudigel H."/>
            <person name="Tebo B.M."/>
        </authorList>
    </citation>
    <scope>NUCLEOTIDE SEQUENCE [LARGE SCALE GENOMIC DNA]</scope>
    <source>
        <strain evidence="2 3">WC8-2</strain>
    </source>
</reference>
<dbReference type="AlphaFoldDB" id="A0AAN1XXV1"/>
<name>A0AAN1XXV1_UNVUL</name>
<feature type="chain" id="PRO_5043030880" description="Outer membrane lipoprotein-sorting protein" evidence="1">
    <location>
        <begin position="20"/>
        <end position="204"/>
    </location>
</feature>
<gene>
    <name evidence="2" type="ORF">WPS_15230</name>
</gene>
<sequence>MLASAALAVVALPSAPARAQNSDLYARMQRVNSDLQTYQADVTVAIKLNTFPYLSPTLNGKAYYKRPDKNAVQFETVPALAGQLKKVVGQLEPPSDWNTLYDVTPNGDDGKIATFKLVRKKNGRIDHVDVKVDDKTATVSEMTYVYKDGGSIRFTNTYDQIGGNFVLKSQTGKVDVPHYNADVSSTFANYKLNVPVDDKVFAES</sequence>
<evidence type="ECO:0000313" key="2">
    <source>
        <dbReference type="EMBL" id="BDE06247.1"/>
    </source>
</evidence>
<keyword evidence="3" id="KW-1185">Reference proteome</keyword>
<proteinExistence type="predicted"/>
<evidence type="ECO:0000313" key="3">
    <source>
        <dbReference type="Proteomes" id="UP001317532"/>
    </source>
</evidence>
<feature type="signal peptide" evidence="1">
    <location>
        <begin position="1"/>
        <end position="19"/>
    </location>
</feature>
<dbReference type="EMBL" id="AP025523">
    <property type="protein sequence ID" value="BDE06247.1"/>
    <property type="molecule type" value="Genomic_DNA"/>
</dbReference>